<evidence type="ECO:0000256" key="1">
    <source>
        <dbReference type="ARBA" id="ARBA00022988"/>
    </source>
</evidence>
<evidence type="ECO:0000256" key="2">
    <source>
        <dbReference type="ARBA" id="ARBA00023186"/>
    </source>
</evidence>
<comment type="subcellular location">
    <subcellularLocation>
        <location evidence="3">Cytoplasm</location>
    </subcellularLocation>
</comment>
<keyword evidence="3" id="KW-0963">Cytoplasm</keyword>
<comment type="similarity">
    <text evidence="3">Belongs to the UreF family.</text>
</comment>
<dbReference type="PANTHER" id="PTHR33620:SF1">
    <property type="entry name" value="UREASE ACCESSORY PROTEIN F"/>
    <property type="match status" value="1"/>
</dbReference>
<evidence type="ECO:0000313" key="5">
    <source>
        <dbReference type="Proteomes" id="UP001230207"/>
    </source>
</evidence>
<keyword evidence="2 3" id="KW-0143">Chaperone</keyword>
<sequence>MSDDQELGALLRLMSWLSPAFPIGSFAYSGGLECAVEDGLVSGSAGLGEWLSSLLTQGSLWNDAVLLAEAHRAIADAGRLTQCAELAEALSGSRERHQETMLLGDAFLTTASAWPQTAGVADDKMAYPVAVGLVAGLHGVPCDKAVAAYLHAFISQSISAGIRLSVCGQKDGVSVLAALEQTIVATAERAARSTLDDLGSATLQADISALRHETQTVKLFRS</sequence>
<dbReference type="RefSeq" id="WP_307231973.1">
    <property type="nucleotide sequence ID" value="NZ_JAUSVF010000001.1"/>
</dbReference>
<name>A0ABU0BT12_9HYPH</name>
<dbReference type="Proteomes" id="UP001230207">
    <property type="component" value="Unassembled WGS sequence"/>
</dbReference>
<organism evidence="4 5">
    <name type="scientific">Pararhizobium capsulatum DSM 1112</name>
    <dbReference type="NCBI Taxonomy" id="1121113"/>
    <lineage>
        <taxon>Bacteria</taxon>
        <taxon>Pseudomonadati</taxon>
        <taxon>Pseudomonadota</taxon>
        <taxon>Alphaproteobacteria</taxon>
        <taxon>Hyphomicrobiales</taxon>
        <taxon>Rhizobiaceae</taxon>
        <taxon>Rhizobium/Agrobacterium group</taxon>
        <taxon>Pararhizobium</taxon>
    </lineage>
</organism>
<dbReference type="InterPro" id="IPR038277">
    <property type="entry name" value="UreF_sf"/>
</dbReference>
<gene>
    <name evidence="3" type="primary">ureF</name>
    <name evidence="4" type="ORF">QO002_003538</name>
</gene>
<dbReference type="PIRSF" id="PIRSF009467">
    <property type="entry name" value="Ureas_acces_UreF"/>
    <property type="match status" value="1"/>
</dbReference>
<proteinExistence type="inferred from homology"/>
<dbReference type="InterPro" id="IPR002639">
    <property type="entry name" value="UreF"/>
</dbReference>
<keyword evidence="1 3" id="KW-0996">Nickel insertion</keyword>
<comment type="caution">
    <text evidence="4">The sequence shown here is derived from an EMBL/GenBank/DDBJ whole genome shotgun (WGS) entry which is preliminary data.</text>
</comment>
<dbReference type="EMBL" id="JAUSVF010000001">
    <property type="protein sequence ID" value="MDQ0321400.1"/>
    <property type="molecule type" value="Genomic_DNA"/>
</dbReference>
<accession>A0ABU0BT12</accession>
<evidence type="ECO:0000256" key="3">
    <source>
        <dbReference type="HAMAP-Rule" id="MF_01385"/>
    </source>
</evidence>
<protein>
    <recommendedName>
        <fullName evidence="3">Urease accessory protein UreF</fullName>
    </recommendedName>
</protein>
<dbReference type="Gene3D" id="1.10.4190.10">
    <property type="entry name" value="Urease accessory protein UreF"/>
    <property type="match status" value="1"/>
</dbReference>
<evidence type="ECO:0000313" key="4">
    <source>
        <dbReference type="EMBL" id="MDQ0321400.1"/>
    </source>
</evidence>
<comment type="function">
    <text evidence="3">Required for maturation of urease via the functional incorporation of the urease nickel metallocenter.</text>
</comment>
<dbReference type="Pfam" id="PF01730">
    <property type="entry name" value="UreF"/>
    <property type="match status" value="1"/>
</dbReference>
<dbReference type="PANTHER" id="PTHR33620">
    <property type="entry name" value="UREASE ACCESSORY PROTEIN F"/>
    <property type="match status" value="1"/>
</dbReference>
<reference evidence="4 5" key="1">
    <citation type="submission" date="2023-07" db="EMBL/GenBank/DDBJ databases">
        <title>Genomic Encyclopedia of Type Strains, Phase IV (KMG-IV): sequencing the most valuable type-strain genomes for metagenomic binning, comparative biology and taxonomic classification.</title>
        <authorList>
            <person name="Goeker M."/>
        </authorList>
    </citation>
    <scope>NUCLEOTIDE SEQUENCE [LARGE SCALE GENOMIC DNA]</scope>
    <source>
        <strain evidence="4 5">DSM 1112</strain>
    </source>
</reference>
<keyword evidence="5" id="KW-1185">Reference proteome</keyword>
<dbReference type="HAMAP" id="MF_01385">
    <property type="entry name" value="UreF"/>
    <property type="match status" value="1"/>
</dbReference>
<comment type="subunit">
    <text evidence="3">UreD, UreF and UreG form a complex that acts as a GTP-hydrolysis-dependent molecular chaperone, activating the urease apoprotein by helping to assemble the nickel containing metallocenter of UreC. The UreE protein probably delivers the nickel.</text>
</comment>